<accession>A0ABW1KVD6</accession>
<evidence type="ECO:0000256" key="5">
    <source>
        <dbReference type="ARBA" id="ARBA00022679"/>
    </source>
</evidence>
<evidence type="ECO:0000256" key="2">
    <source>
        <dbReference type="ARBA" id="ARBA00001946"/>
    </source>
</evidence>
<dbReference type="SUPFAM" id="SSF51717">
    <property type="entry name" value="Dihydropteroate synthetase-like"/>
    <property type="match status" value="1"/>
</dbReference>
<name>A0ABW1KVD6_9PROT</name>
<keyword evidence="7" id="KW-0460">Magnesium</keyword>
<keyword evidence="5 10" id="KW-0808">Transferase</keyword>
<dbReference type="Gene3D" id="3.20.20.20">
    <property type="entry name" value="Dihydropteroate synthase-like"/>
    <property type="match status" value="1"/>
</dbReference>
<dbReference type="Proteomes" id="UP001596116">
    <property type="component" value="Unassembled WGS sequence"/>
</dbReference>
<dbReference type="EMBL" id="JBHPON010000001">
    <property type="protein sequence ID" value="MFC6034413.1"/>
    <property type="molecule type" value="Genomic_DNA"/>
</dbReference>
<dbReference type="Pfam" id="PF00809">
    <property type="entry name" value="Pterin_bind"/>
    <property type="match status" value="1"/>
</dbReference>
<protein>
    <recommendedName>
        <fullName evidence="4">dihydropteroate synthase</fullName>
        <ecNumber evidence="4">2.5.1.15</ecNumber>
    </recommendedName>
</protein>
<evidence type="ECO:0000256" key="4">
    <source>
        <dbReference type="ARBA" id="ARBA00012458"/>
    </source>
</evidence>
<dbReference type="InterPro" id="IPR011005">
    <property type="entry name" value="Dihydropteroate_synth-like_sf"/>
</dbReference>
<dbReference type="InterPro" id="IPR000489">
    <property type="entry name" value="Pterin-binding_dom"/>
</dbReference>
<organism evidence="10 11">
    <name type="scientific">Hyphococcus aureus</name>
    <dbReference type="NCBI Taxonomy" id="2666033"/>
    <lineage>
        <taxon>Bacteria</taxon>
        <taxon>Pseudomonadati</taxon>
        <taxon>Pseudomonadota</taxon>
        <taxon>Alphaproteobacteria</taxon>
        <taxon>Parvularculales</taxon>
        <taxon>Parvularculaceae</taxon>
        <taxon>Hyphococcus</taxon>
    </lineage>
</organism>
<evidence type="ECO:0000256" key="1">
    <source>
        <dbReference type="ARBA" id="ARBA00000012"/>
    </source>
</evidence>
<comment type="catalytic activity">
    <reaction evidence="1">
        <text>(7,8-dihydropterin-6-yl)methyl diphosphate + 4-aminobenzoate = 7,8-dihydropteroate + diphosphate</text>
        <dbReference type="Rhea" id="RHEA:19949"/>
        <dbReference type="ChEBI" id="CHEBI:17836"/>
        <dbReference type="ChEBI" id="CHEBI:17839"/>
        <dbReference type="ChEBI" id="CHEBI:33019"/>
        <dbReference type="ChEBI" id="CHEBI:72950"/>
        <dbReference type="EC" id="2.5.1.15"/>
    </reaction>
</comment>
<comment type="caution">
    <text evidence="10">The sequence shown here is derived from an EMBL/GenBank/DDBJ whole genome shotgun (WGS) entry which is preliminary data.</text>
</comment>
<dbReference type="RefSeq" id="WP_379881534.1">
    <property type="nucleotide sequence ID" value="NZ_JBHPON010000001.1"/>
</dbReference>
<keyword evidence="8" id="KW-0289">Folate biosynthesis</keyword>
<comment type="cofactor">
    <cofactor evidence="2">
        <name>Mg(2+)</name>
        <dbReference type="ChEBI" id="CHEBI:18420"/>
    </cofactor>
</comment>
<evidence type="ECO:0000259" key="9">
    <source>
        <dbReference type="PROSITE" id="PS50972"/>
    </source>
</evidence>
<keyword evidence="6" id="KW-0479">Metal-binding</keyword>
<evidence type="ECO:0000313" key="11">
    <source>
        <dbReference type="Proteomes" id="UP001596116"/>
    </source>
</evidence>
<dbReference type="PROSITE" id="PS00793">
    <property type="entry name" value="DHPS_2"/>
    <property type="match status" value="1"/>
</dbReference>
<sequence>MGVVNATPDSFSDGGAYLDAGAAVSHALQLREDGADILDIGGESTRPGADDVPLEIELARTIPVIEGVRKKGCAAAISIDTRKPEVARAAVTAGASIWNDVTALTFAPDSLEVAASLSCDIVMMHAQGDPKTMQKDPHYDDVVEEVYAYLAKRIEACVKAGVDETRLIVDPGIGFGKTLDHNLALLANLDRFCALGRPVLLGASRKRFIAALDRDAPAGERLGGSLAAVMAGLKGGASIFRVHDVAETRQALSVFSAIEDRR</sequence>
<dbReference type="GO" id="GO:0004156">
    <property type="term" value="F:dihydropteroate synthase activity"/>
    <property type="evidence" value="ECO:0007669"/>
    <property type="project" value="UniProtKB-EC"/>
</dbReference>
<evidence type="ECO:0000256" key="3">
    <source>
        <dbReference type="ARBA" id="ARBA00004763"/>
    </source>
</evidence>
<dbReference type="NCBIfam" id="TIGR01496">
    <property type="entry name" value="DHPS"/>
    <property type="match status" value="1"/>
</dbReference>
<dbReference type="InterPro" id="IPR006390">
    <property type="entry name" value="DHP_synth_dom"/>
</dbReference>
<evidence type="ECO:0000256" key="6">
    <source>
        <dbReference type="ARBA" id="ARBA00022723"/>
    </source>
</evidence>
<comment type="pathway">
    <text evidence="3">Cofactor biosynthesis; tetrahydrofolate biosynthesis; 7,8-dihydrofolate from 2-amino-4-hydroxy-6-hydroxymethyl-7,8-dihydropteridine diphosphate and 4-aminobenzoate: step 1/2.</text>
</comment>
<reference evidence="10 11" key="1">
    <citation type="submission" date="2024-09" db="EMBL/GenBank/DDBJ databases">
        <authorList>
            <person name="Zhang Z.-H."/>
        </authorList>
    </citation>
    <scope>NUCLEOTIDE SEQUENCE [LARGE SCALE GENOMIC DNA]</scope>
    <source>
        <strain evidence="10 11">HHTR114</strain>
    </source>
</reference>
<keyword evidence="11" id="KW-1185">Reference proteome</keyword>
<dbReference type="PANTHER" id="PTHR20941">
    <property type="entry name" value="FOLATE SYNTHESIS PROTEINS"/>
    <property type="match status" value="1"/>
</dbReference>
<dbReference type="InterPro" id="IPR045031">
    <property type="entry name" value="DHP_synth-like"/>
</dbReference>
<evidence type="ECO:0000256" key="7">
    <source>
        <dbReference type="ARBA" id="ARBA00022842"/>
    </source>
</evidence>
<feature type="domain" description="Pterin-binding" evidence="9">
    <location>
        <begin position="1"/>
        <end position="253"/>
    </location>
</feature>
<evidence type="ECO:0000256" key="8">
    <source>
        <dbReference type="ARBA" id="ARBA00022909"/>
    </source>
</evidence>
<dbReference type="EC" id="2.5.1.15" evidence="4"/>
<gene>
    <name evidence="10" type="primary">folP</name>
    <name evidence="10" type="ORF">ACFMB1_02595</name>
</gene>
<proteinExistence type="predicted"/>
<dbReference type="CDD" id="cd00739">
    <property type="entry name" value="DHPS"/>
    <property type="match status" value="1"/>
</dbReference>
<dbReference type="PANTHER" id="PTHR20941:SF1">
    <property type="entry name" value="FOLIC ACID SYNTHESIS PROTEIN FOL1"/>
    <property type="match status" value="1"/>
</dbReference>
<evidence type="ECO:0000313" key="10">
    <source>
        <dbReference type="EMBL" id="MFC6034413.1"/>
    </source>
</evidence>
<dbReference type="PROSITE" id="PS50972">
    <property type="entry name" value="PTERIN_BINDING"/>
    <property type="match status" value="1"/>
</dbReference>